<dbReference type="InterPro" id="IPR029068">
    <property type="entry name" value="Glyas_Bleomycin-R_OHBP_Dase"/>
</dbReference>
<dbReference type="InterPro" id="IPR025870">
    <property type="entry name" value="Glyoxalase-like_dom"/>
</dbReference>
<evidence type="ECO:0000313" key="3">
    <source>
        <dbReference type="Proteomes" id="UP000554144"/>
    </source>
</evidence>
<feature type="domain" description="Glyoxalase-like" evidence="1">
    <location>
        <begin position="3"/>
        <end position="178"/>
    </location>
</feature>
<accession>A0A853GMN1</accession>
<name>A0A853GMN1_9BURK</name>
<dbReference type="Gene3D" id="3.10.180.10">
    <property type="entry name" value="2,3-Dihydroxybiphenyl 1,2-Dioxygenase, domain 1"/>
    <property type="match status" value="1"/>
</dbReference>
<comment type="caution">
    <text evidence="2">The sequence shown here is derived from an EMBL/GenBank/DDBJ whole genome shotgun (WGS) entry which is preliminary data.</text>
</comment>
<evidence type="ECO:0000259" key="1">
    <source>
        <dbReference type="Pfam" id="PF13468"/>
    </source>
</evidence>
<organism evidence="2 3">
    <name type="scientific">Pollutimonas harenae</name>
    <dbReference type="NCBI Taxonomy" id="657015"/>
    <lineage>
        <taxon>Bacteria</taxon>
        <taxon>Pseudomonadati</taxon>
        <taxon>Pseudomonadota</taxon>
        <taxon>Betaproteobacteria</taxon>
        <taxon>Burkholderiales</taxon>
        <taxon>Alcaligenaceae</taxon>
        <taxon>Pollutimonas</taxon>
    </lineage>
</organism>
<gene>
    <name evidence="2" type="ORF">H0A62_01460</name>
</gene>
<dbReference type="PANTHER" id="PTHR40265:SF1">
    <property type="entry name" value="GLYOXALASE-LIKE DOMAIN-CONTAINING PROTEIN"/>
    <property type="match status" value="1"/>
</dbReference>
<keyword evidence="3" id="KW-1185">Reference proteome</keyword>
<sequence length="233" mass="25983">MDFDHLVLMMRDQLNDRAPRLQKDGFHLTEVSVHNLGSINQLITLESSYIELLGWPAGQPPARKEIAEQALGLDALVFRPRNAGDTYEQLLRAGFEVNPVQRLERLVPTPTGTGMARFDTVRFARQPIPGLRIYYCQHLTPEYIWDESVMHHENGAQSLHDITVKAPDARSVASTLAVLTEGRVQAAADGSHVLDLPNLRLRVLPDPSLSAPVIWQAVLGYRDGTLRPFAPPL</sequence>
<dbReference type="Proteomes" id="UP000554144">
    <property type="component" value="Unassembled WGS sequence"/>
</dbReference>
<evidence type="ECO:0000313" key="2">
    <source>
        <dbReference type="EMBL" id="NYT84258.1"/>
    </source>
</evidence>
<reference evidence="2 3" key="1">
    <citation type="submission" date="2020-07" db="EMBL/GenBank/DDBJ databases">
        <title>Taxonomic revisions and descriptions of new bacterial species based on genomic comparisons in the high-G+C-content subgroup of the family Alcaligenaceae.</title>
        <authorList>
            <person name="Szabo A."/>
            <person name="Felfoldi T."/>
        </authorList>
    </citation>
    <scope>NUCLEOTIDE SEQUENCE [LARGE SCALE GENOMIC DNA]</scope>
    <source>
        <strain evidence="2 3">DSM 25667</strain>
    </source>
</reference>
<dbReference type="AlphaFoldDB" id="A0A853GMN1"/>
<dbReference type="Pfam" id="PF13468">
    <property type="entry name" value="Glyoxalase_3"/>
    <property type="match status" value="1"/>
</dbReference>
<protein>
    <submittedName>
        <fullName evidence="2">VOC family protein</fullName>
    </submittedName>
</protein>
<proteinExistence type="predicted"/>
<dbReference type="PANTHER" id="PTHR40265">
    <property type="entry name" value="BLL2707 PROTEIN"/>
    <property type="match status" value="1"/>
</dbReference>
<dbReference type="EMBL" id="JACCEV010000001">
    <property type="protein sequence ID" value="NYT84258.1"/>
    <property type="molecule type" value="Genomic_DNA"/>
</dbReference>
<dbReference type="SUPFAM" id="SSF54593">
    <property type="entry name" value="Glyoxalase/Bleomycin resistance protein/Dihydroxybiphenyl dioxygenase"/>
    <property type="match status" value="1"/>
</dbReference>